<keyword evidence="7" id="KW-0963">Cytoplasm</keyword>
<dbReference type="InterPro" id="IPR006073">
    <property type="entry name" value="GTP-bd"/>
</dbReference>
<comment type="caution">
    <text evidence="12">The sequence shown here is derived from an EMBL/GenBank/DDBJ whole genome shotgun (WGS) entry which is preliminary data.</text>
</comment>
<dbReference type="InterPro" id="IPR005662">
    <property type="entry name" value="GTPase_Era-like"/>
</dbReference>
<protein>
    <recommendedName>
        <fullName evidence="2 7">GTPase Era</fullName>
    </recommendedName>
</protein>
<dbReference type="CDD" id="cd04163">
    <property type="entry name" value="Era"/>
    <property type="match status" value="1"/>
</dbReference>
<dbReference type="GO" id="GO:0070181">
    <property type="term" value="F:small ribosomal subunit rRNA binding"/>
    <property type="evidence" value="ECO:0007669"/>
    <property type="project" value="UniProtKB-UniRule"/>
</dbReference>
<evidence type="ECO:0000256" key="9">
    <source>
        <dbReference type="RuleBase" id="RU003761"/>
    </source>
</evidence>
<dbReference type="InterPro" id="IPR004044">
    <property type="entry name" value="KH_dom_type_2"/>
</dbReference>
<dbReference type="GO" id="GO:0005829">
    <property type="term" value="C:cytosol"/>
    <property type="evidence" value="ECO:0007669"/>
    <property type="project" value="TreeGrafter"/>
</dbReference>
<feature type="domain" description="KH type-2" evidence="10">
    <location>
        <begin position="228"/>
        <end position="280"/>
    </location>
</feature>
<keyword evidence="6 7" id="KW-0472">Membrane</keyword>
<dbReference type="SUPFAM" id="SSF52540">
    <property type="entry name" value="P-loop containing nucleoside triphosphate hydrolases"/>
    <property type="match status" value="1"/>
</dbReference>
<evidence type="ECO:0000256" key="7">
    <source>
        <dbReference type="HAMAP-Rule" id="MF_00367"/>
    </source>
</evidence>
<dbReference type="GO" id="GO:0003924">
    <property type="term" value="F:GTPase activity"/>
    <property type="evidence" value="ECO:0007669"/>
    <property type="project" value="UniProtKB-UniRule"/>
</dbReference>
<dbReference type="NCBIfam" id="NF000908">
    <property type="entry name" value="PRK00089.1"/>
    <property type="match status" value="1"/>
</dbReference>
<name>A0A9D1SVK4_9FIRM</name>
<dbReference type="Pfam" id="PF07650">
    <property type="entry name" value="KH_2"/>
    <property type="match status" value="1"/>
</dbReference>
<feature type="region of interest" description="G1" evidence="8">
    <location>
        <begin position="14"/>
        <end position="21"/>
    </location>
</feature>
<dbReference type="GO" id="GO:0005525">
    <property type="term" value="F:GTP binding"/>
    <property type="evidence" value="ECO:0007669"/>
    <property type="project" value="UniProtKB-UniRule"/>
</dbReference>
<feature type="region of interest" description="G5" evidence="8">
    <location>
        <begin position="151"/>
        <end position="153"/>
    </location>
</feature>
<keyword evidence="3 7" id="KW-0547">Nucleotide-binding</keyword>
<keyword evidence="5 7" id="KW-0342">GTP-binding</keyword>
<evidence type="ECO:0000256" key="1">
    <source>
        <dbReference type="ARBA" id="ARBA00007921"/>
    </source>
</evidence>
<dbReference type="HAMAP" id="MF_00367">
    <property type="entry name" value="GTPase_Era"/>
    <property type="match status" value="1"/>
</dbReference>
<keyword evidence="4 7" id="KW-0694">RNA-binding</keyword>
<dbReference type="Pfam" id="PF01926">
    <property type="entry name" value="MMR_HSR1"/>
    <property type="match status" value="1"/>
</dbReference>
<dbReference type="PROSITE" id="PS50823">
    <property type="entry name" value="KH_TYPE_2"/>
    <property type="match status" value="1"/>
</dbReference>
<feature type="binding site" evidence="7">
    <location>
        <begin position="61"/>
        <end position="65"/>
    </location>
    <ligand>
        <name>GTP</name>
        <dbReference type="ChEBI" id="CHEBI:37565"/>
    </ligand>
</feature>
<keyword evidence="7" id="KW-1003">Cell membrane</keyword>
<comment type="function">
    <text evidence="7">An essential GTPase that binds both GDP and GTP, with rapid nucleotide exchange. Plays a role in 16S rRNA processing and 30S ribosomal subunit biogenesis and possibly also in cell cycle regulation and energy metabolism.</text>
</comment>
<feature type="binding site" evidence="7">
    <location>
        <begin position="14"/>
        <end position="21"/>
    </location>
    <ligand>
        <name>GTP</name>
        <dbReference type="ChEBI" id="CHEBI:37565"/>
    </ligand>
</feature>
<dbReference type="PROSITE" id="PS51713">
    <property type="entry name" value="G_ERA"/>
    <property type="match status" value="1"/>
</dbReference>
<evidence type="ECO:0000256" key="3">
    <source>
        <dbReference type="ARBA" id="ARBA00022741"/>
    </source>
</evidence>
<reference evidence="12" key="2">
    <citation type="journal article" date="2021" name="PeerJ">
        <title>Extensive microbial diversity within the chicken gut microbiome revealed by metagenomics and culture.</title>
        <authorList>
            <person name="Gilroy R."/>
            <person name="Ravi A."/>
            <person name="Getino M."/>
            <person name="Pursley I."/>
            <person name="Horton D.L."/>
            <person name="Alikhan N.F."/>
            <person name="Baker D."/>
            <person name="Gharbi K."/>
            <person name="Hall N."/>
            <person name="Watson M."/>
            <person name="Adriaenssens E.M."/>
            <person name="Foster-Nyarko E."/>
            <person name="Jarju S."/>
            <person name="Secka A."/>
            <person name="Antonio M."/>
            <person name="Oren A."/>
            <person name="Chaudhuri R.R."/>
            <person name="La Ragione R."/>
            <person name="Hildebrand F."/>
            <person name="Pallen M.J."/>
        </authorList>
    </citation>
    <scope>NUCLEOTIDE SEQUENCE</scope>
    <source>
        <strain evidence="12">10406</strain>
    </source>
</reference>
<dbReference type="InterPro" id="IPR030388">
    <property type="entry name" value="G_ERA_dom"/>
</dbReference>
<organism evidence="12 13">
    <name type="scientific">Candidatus Limadaptatus stercoripullorum</name>
    <dbReference type="NCBI Taxonomy" id="2840846"/>
    <lineage>
        <taxon>Bacteria</taxon>
        <taxon>Bacillati</taxon>
        <taxon>Bacillota</taxon>
        <taxon>Clostridia</taxon>
        <taxon>Eubacteriales</taxon>
        <taxon>Candidatus Limadaptatus</taxon>
    </lineage>
</organism>
<dbReference type="InterPro" id="IPR015946">
    <property type="entry name" value="KH_dom-like_a/b"/>
</dbReference>
<evidence type="ECO:0000256" key="4">
    <source>
        <dbReference type="ARBA" id="ARBA00022884"/>
    </source>
</evidence>
<feature type="binding site" evidence="7">
    <location>
        <begin position="122"/>
        <end position="125"/>
    </location>
    <ligand>
        <name>GTP</name>
        <dbReference type="ChEBI" id="CHEBI:37565"/>
    </ligand>
</feature>
<dbReference type="InterPro" id="IPR027417">
    <property type="entry name" value="P-loop_NTPase"/>
</dbReference>
<dbReference type="PRINTS" id="PR00326">
    <property type="entry name" value="GTP1OBG"/>
</dbReference>
<evidence type="ECO:0000313" key="12">
    <source>
        <dbReference type="EMBL" id="HIU98717.1"/>
    </source>
</evidence>
<dbReference type="Proteomes" id="UP000886857">
    <property type="component" value="Unassembled WGS sequence"/>
</dbReference>
<dbReference type="Gene3D" id="3.30.300.20">
    <property type="match status" value="1"/>
</dbReference>
<keyword evidence="7" id="KW-0699">rRNA-binding</keyword>
<dbReference type="PANTHER" id="PTHR42698">
    <property type="entry name" value="GTPASE ERA"/>
    <property type="match status" value="1"/>
</dbReference>
<keyword evidence="7" id="KW-0690">Ribosome biogenesis</keyword>
<comment type="subunit">
    <text evidence="7">Monomer.</text>
</comment>
<dbReference type="SUPFAM" id="SSF54814">
    <property type="entry name" value="Prokaryotic type KH domain (KH-domain type II)"/>
    <property type="match status" value="1"/>
</dbReference>
<feature type="region of interest" description="G3" evidence="8">
    <location>
        <begin position="61"/>
        <end position="64"/>
    </location>
</feature>
<dbReference type="InterPro" id="IPR005225">
    <property type="entry name" value="Small_GTP-bd"/>
</dbReference>
<evidence type="ECO:0000259" key="11">
    <source>
        <dbReference type="PROSITE" id="PS51713"/>
    </source>
</evidence>
<dbReference type="NCBIfam" id="TIGR00436">
    <property type="entry name" value="era"/>
    <property type="match status" value="1"/>
</dbReference>
<dbReference type="NCBIfam" id="TIGR00231">
    <property type="entry name" value="small_GTP"/>
    <property type="match status" value="1"/>
</dbReference>
<evidence type="ECO:0000259" key="10">
    <source>
        <dbReference type="PROSITE" id="PS50823"/>
    </source>
</evidence>
<proteinExistence type="inferred from homology"/>
<comment type="similarity">
    <text evidence="1 7 8 9">Belongs to the TRAFAC class TrmE-Era-EngA-EngB-Septin-like GTPase superfamily. Era GTPase family.</text>
</comment>
<evidence type="ECO:0000256" key="6">
    <source>
        <dbReference type="ARBA" id="ARBA00023136"/>
    </source>
</evidence>
<feature type="region of interest" description="G2" evidence="8">
    <location>
        <begin position="40"/>
        <end position="44"/>
    </location>
</feature>
<accession>A0A9D1SVK4</accession>
<sequence>MDKTHKFGFICIAGLPNAGKSSLINALVGEKVAIVSWRPQTTRNRILGVTGGEGWQMAFIDTPGIHGARNKLGEYMMKSVEGALRDVDAVMYVVDSARGLRDEDRAFFEANAGKHPIVVAVNKLDAVTQPTLFAVLSEINSLPGVTAVVPVSAKRGDNLDTLKDELVKLLPEGAPMFPEDMYTDSTLRFMAAEIVREKALYLLDKEVPYGIGVYIQKFEFRQDGICDILADIVCEKQSHKAIVIGKGGATLKKIGEAARRDLEKLVDAKVYLELYVRVKAEWRDSEYLMRELGYDPKDIKD</sequence>
<feature type="region of interest" description="G4" evidence="8">
    <location>
        <begin position="122"/>
        <end position="125"/>
    </location>
</feature>
<evidence type="ECO:0000256" key="2">
    <source>
        <dbReference type="ARBA" id="ARBA00020484"/>
    </source>
</evidence>
<evidence type="ECO:0000313" key="13">
    <source>
        <dbReference type="Proteomes" id="UP000886857"/>
    </source>
</evidence>
<evidence type="ECO:0000256" key="5">
    <source>
        <dbReference type="ARBA" id="ARBA00023134"/>
    </source>
</evidence>
<dbReference type="InterPro" id="IPR009019">
    <property type="entry name" value="KH_sf_prok-type"/>
</dbReference>
<evidence type="ECO:0000256" key="8">
    <source>
        <dbReference type="PROSITE-ProRule" id="PRU01050"/>
    </source>
</evidence>
<dbReference type="AlphaFoldDB" id="A0A9D1SVK4"/>
<gene>
    <name evidence="7 12" type="primary">era</name>
    <name evidence="12" type="ORF">IAC73_02605</name>
</gene>
<dbReference type="GO" id="GO:0043024">
    <property type="term" value="F:ribosomal small subunit binding"/>
    <property type="evidence" value="ECO:0007669"/>
    <property type="project" value="TreeGrafter"/>
</dbReference>
<dbReference type="PANTHER" id="PTHR42698:SF1">
    <property type="entry name" value="GTPASE ERA, MITOCHONDRIAL"/>
    <property type="match status" value="1"/>
</dbReference>
<comment type="subcellular location">
    <subcellularLocation>
        <location evidence="7">Cytoplasm</location>
    </subcellularLocation>
    <subcellularLocation>
        <location evidence="7">Cell membrane</location>
        <topology evidence="7">Peripheral membrane protein</topology>
    </subcellularLocation>
</comment>
<feature type="domain" description="Era-type G" evidence="11">
    <location>
        <begin position="6"/>
        <end position="172"/>
    </location>
</feature>
<dbReference type="EMBL" id="DVOE01000037">
    <property type="protein sequence ID" value="HIU98717.1"/>
    <property type="molecule type" value="Genomic_DNA"/>
</dbReference>
<reference evidence="12" key="1">
    <citation type="submission" date="2020-10" db="EMBL/GenBank/DDBJ databases">
        <authorList>
            <person name="Gilroy R."/>
        </authorList>
    </citation>
    <scope>NUCLEOTIDE SEQUENCE</scope>
    <source>
        <strain evidence="12">10406</strain>
    </source>
</reference>
<dbReference type="CDD" id="cd22534">
    <property type="entry name" value="KH-II_Era"/>
    <property type="match status" value="1"/>
</dbReference>
<dbReference type="GO" id="GO:0000028">
    <property type="term" value="P:ribosomal small subunit assembly"/>
    <property type="evidence" value="ECO:0007669"/>
    <property type="project" value="TreeGrafter"/>
</dbReference>
<dbReference type="GO" id="GO:0005886">
    <property type="term" value="C:plasma membrane"/>
    <property type="evidence" value="ECO:0007669"/>
    <property type="project" value="UniProtKB-SubCell"/>
</dbReference>
<dbReference type="Gene3D" id="3.40.50.300">
    <property type="entry name" value="P-loop containing nucleotide triphosphate hydrolases"/>
    <property type="match status" value="1"/>
</dbReference>